<dbReference type="SUPFAM" id="SSF54631">
    <property type="entry name" value="CBS-domain pair"/>
    <property type="match status" value="1"/>
</dbReference>
<feature type="domain" description="ACT" evidence="4">
    <location>
        <begin position="139"/>
        <end position="210"/>
    </location>
</feature>
<name>A0A2U1E2J8_9FIRM</name>
<dbReference type="RefSeq" id="WP_034547060.1">
    <property type="nucleotide sequence ID" value="NZ_CAUPJO010000009.1"/>
</dbReference>
<dbReference type="EMBL" id="QEKV01000006">
    <property type="protein sequence ID" value="PVY94141.1"/>
    <property type="molecule type" value="Genomic_DNA"/>
</dbReference>
<sequence length="210" mass="23557">MLVKNHILSKNFLTLLSVEDTVKTALAKMEEGGFLSLPVVEGEKFVGYVMKATIYERFFHENTSNREEFEKQSIEKFVETGIKALDPNDGIDEASIAIEKLNIPFLPVVDADGNFLGIMTHASIFKAFSDLFNLGKGRQLIVYIFNIPGQLSRLLNVFRKESINVPSMVVMDAKVMGILKVQCRVEVASNEEFDELVSKVEKEGFKTGEL</sequence>
<evidence type="ECO:0000259" key="4">
    <source>
        <dbReference type="PROSITE" id="PS51671"/>
    </source>
</evidence>
<evidence type="ECO:0000313" key="6">
    <source>
        <dbReference type="Proteomes" id="UP000245793"/>
    </source>
</evidence>
<dbReference type="CDD" id="cd02205">
    <property type="entry name" value="CBS_pair_SF"/>
    <property type="match status" value="1"/>
</dbReference>
<protein>
    <submittedName>
        <fullName evidence="5">Acetoin utilization protein AcuB</fullName>
    </submittedName>
</protein>
<dbReference type="PROSITE" id="PS51671">
    <property type="entry name" value="ACT"/>
    <property type="match status" value="1"/>
</dbReference>
<dbReference type="InterPro" id="IPR051257">
    <property type="entry name" value="Diverse_CBS-Domain"/>
</dbReference>
<dbReference type="SUPFAM" id="SSF55021">
    <property type="entry name" value="ACT-like"/>
    <property type="match status" value="1"/>
</dbReference>
<evidence type="ECO:0000256" key="2">
    <source>
        <dbReference type="PROSITE-ProRule" id="PRU00703"/>
    </source>
</evidence>
<feature type="domain" description="CBS" evidence="3">
    <location>
        <begin position="78"/>
        <end position="140"/>
    </location>
</feature>
<dbReference type="InterPro" id="IPR046342">
    <property type="entry name" value="CBS_dom_sf"/>
</dbReference>
<dbReference type="InterPro" id="IPR000644">
    <property type="entry name" value="CBS_dom"/>
</dbReference>
<organism evidence="5 6">
    <name type="scientific">Ezakiella coagulans</name>
    <dbReference type="NCBI Taxonomy" id="46507"/>
    <lineage>
        <taxon>Bacteria</taxon>
        <taxon>Bacillati</taxon>
        <taxon>Bacillota</taxon>
        <taxon>Tissierellia</taxon>
        <taxon>Ezakiella</taxon>
    </lineage>
</organism>
<evidence type="ECO:0000313" key="5">
    <source>
        <dbReference type="EMBL" id="PVY94141.1"/>
    </source>
</evidence>
<dbReference type="Gene3D" id="3.10.580.10">
    <property type="entry name" value="CBS-domain"/>
    <property type="match status" value="1"/>
</dbReference>
<feature type="domain" description="CBS" evidence="3">
    <location>
        <begin position="8"/>
        <end position="64"/>
    </location>
</feature>
<dbReference type="InterPro" id="IPR045865">
    <property type="entry name" value="ACT-like_dom_sf"/>
</dbReference>
<dbReference type="PANTHER" id="PTHR43080">
    <property type="entry name" value="CBS DOMAIN-CONTAINING PROTEIN CBSX3, MITOCHONDRIAL"/>
    <property type="match status" value="1"/>
</dbReference>
<proteinExistence type="predicted"/>
<gene>
    <name evidence="5" type="ORF">C7381_10613</name>
</gene>
<evidence type="ECO:0000259" key="3">
    <source>
        <dbReference type="PROSITE" id="PS51371"/>
    </source>
</evidence>
<dbReference type="Pfam" id="PF00571">
    <property type="entry name" value="CBS"/>
    <property type="match status" value="2"/>
</dbReference>
<dbReference type="Proteomes" id="UP000245793">
    <property type="component" value="Unassembled WGS sequence"/>
</dbReference>
<keyword evidence="6" id="KW-1185">Reference proteome</keyword>
<dbReference type="PROSITE" id="PS51371">
    <property type="entry name" value="CBS"/>
    <property type="match status" value="2"/>
</dbReference>
<dbReference type="InterPro" id="IPR002912">
    <property type="entry name" value="ACT_dom"/>
</dbReference>
<dbReference type="PANTHER" id="PTHR43080:SF11">
    <property type="entry name" value="CBS DOMAIN CONTAINING PROTEIN"/>
    <property type="match status" value="1"/>
</dbReference>
<keyword evidence="1 2" id="KW-0129">CBS domain</keyword>
<dbReference type="AlphaFoldDB" id="A0A2U1E2J8"/>
<evidence type="ECO:0000256" key="1">
    <source>
        <dbReference type="ARBA" id="ARBA00023122"/>
    </source>
</evidence>
<reference evidence="5 6" key="1">
    <citation type="submission" date="2018-04" db="EMBL/GenBank/DDBJ databases">
        <title>Genomic Encyclopedia of Type Strains, Phase IV (KMG-IV): sequencing the most valuable type-strain genomes for metagenomic binning, comparative biology and taxonomic classification.</title>
        <authorList>
            <person name="Goeker M."/>
        </authorList>
    </citation>
    <scope>NUCLEOTIDE SEQUENCE [LARGE SCALE GENOMIC DNA]</scope>
    <source>
        <strain evidence="5 6">DSM 20705</strain>
    </source>
</reference>
<accession>A0A2U1E2J8</accession>
<comment type="caution">
    <text evidence="5">The sequence shown here is derived from an EMBL/GenBank/DDBJ whole genome shotgun (WGS) entry which is preliminary data.</text>
</comment>